<evidence type="ECO:0000256" key="1">
    <source>
        <dbReference type="RuleBase" id="RU363044"/>
    </source>
</evidence>
<keyword evidence="1" id="KW-0234">DNA repair</keyword>
<keyword evidence="1" id="KW-0233">DNA recombination</keyword>
<keyword evidence="1" id="KW-0378">Hydrolase</keyword>
<dbReference type="InterPro" id="IPR027417">
    <property type="entry name" value="P-loop_NTPase"/>
</dbReference>
<evidence type="ECO:0000313" key="4">
    <source>
        <dbReference type="EMBL" id="KAF2650225.1"/>
    </source>
</evidence>
<dbReference type="OrthoDB" id="3800316at2759"/>
<protein>
    <recommendedName>
        <fullName evidence="1">ATP-dependent DNA helicase</fullName>
        <ecNumber evidence="1">5.6.2.3</ecNumber>
    </recommendedName>
</protein>
<comment type="catalytic activity">
    <reaction evidence="1">
        <text>ATP + H2O = ADP + phosphate + H(+)</text>
        <dbReference type="Rhea" id="RHEA:13065"/>
        <dbReference type="ChEBI" id="CHEBI:15377"/>
        <dbReference type="ChEBI" id="CHEBI:15378"/>
        <dbReference type="ChEBI" id="CHEBI:30616"/>
        <dbReference type="ChEBI" id="CHEBI:43474"/>
        <dbReference type="ChEBI" id="CHEBI:456216"/>
        <dbReference type="EC" id="5.6.2.3"/>
    </reaction>
</comment>
<dbReference type="GO" id="GO:0000723">
    <property type="term" value="P:telomere maintenance"/>
    <property type="evidence" value="ECO:0007669"/>
    <property type="project" value="InterPro"/>
</dbReference>
<evidence type="ECO:0000259" key="3">
    <source>
        <dbReference type="Pfam" id="PF05970"/>
    </source>
</evidence>
<reference evidence="4" key="1">
    <citation type="journal article" date="2020" name="Stud. Mycol.">
        <title>101 Dothideomycetes genomes: a test case for predicting lifestyles and emergence of pathogens.</title>
        <authorList>
            <person name="Haridas S."/>
            <person name="Albert R."/>
            <person name="Binder M."/>
            <person name="Bloem J."/>
            <person name="Labutti K."/>
            <person name="Salamov A."/>
            <person name="Andreopoulos B."/>
            <person name="Baker S."/>
            <person name="Barry K."/>
            <person name="Bills G."/>
            <person name="Bluhm B."/>
            <person name="Cannon C."/>
            <person name="Castanera R."/>
            <person name="Culley D."/>
            <person name="Daum C."/>
            <person name="Ezra D."/>
            <person name="Gonzalez J."/>
            <person name="Henrissat B."/>
            <person name="Kuo A."/>
            <person name="Liang C."/>
            <person name="Lipzen A."/>
            <person name="Lutzoni F."/>
            <person name="Magnuson J."/>
            <person name="Mondo S."/>
            <person name="Nolan M."/>
            <person name="Ohm R."/>
            <person name="Pangilinan J."/>
            <person name="Park H.-J."/>
            <person name="Ramirez L."/>
            <person name="Alfaro M."/>
            <person name="Sun H."/>
            <person name="Tritt A."/>
            <person name="Yoshinaga Y."/>
            <person name="Zwiers L.-H."/>
            <person name="Turgeon B."/>
            <person name="Goodwin S."/>
            <person name="Spatafora J."/>
            <person name="Crous P."/>
            <person name="Grigoriev I."/>
        </authorList>
    </citation>
    <scope>NUCLEOTIDE SEQUENCE</scope>
    <source>
        <strain evidence="4">CBS 122681</strain>
    </source>
</reference>
<feature type="domain" description="DNA helicase Pif1-like DEAD-box helicase" evidence="3">
    <location>
        <begin position="149"/>
        <end position="264"/>
    </location>
</feature>
<dbReference type="EC" id="5.6.2.3" evidence="1"/>
<dbReference type="GO" id="GO:0006310">
    <property type="term" value="P:DNA recombination"/>
    <property type="evidence" value="ECO:0007669"/>
    <property type="project" value="UniProtKB-KW"/>
</dbReference>
<dbReference type="Gene3D" id="3.40.50.300">
    <property type="entry name" value="P-loop containing nucleotide triphosphate hydrolases"/>
    <property type="match status" value="1"/>
</dbReference>
<dbReference type="GO" id="GO:0005524">
    <property type="term" value="F:ATP binding"/>
    <property type="evidence" value="ECO:0007669"/>
    <property type="project" value="UniProtKB-KW"/>
</dbReference>
<dbReference type="GO" id="GO:0043139">
    <property type="term" value="F:5'-3' DNA helicase activity"/>
    <property type="evidence" value="ECO:0007669"/>
    <property type="project" value="UniProtKB-EC"/>
</dbReference>
<dbReference type="Pfam" id="PF05970">
    <property type="entry name" value="PIF1"/>
    <property type="match status" value="1"/>
</dbReference>
<dbReference type="InterPro" id="IPR010285">
    <property type="entry name" value="DNA_helicase_pif1-like_DEAD"/>
</dbReference>
<keyword evidence="5" id="KW-1185">Reference proteome</keyword>
<keyword evidence="1" id="KW-0067">ATP-binding</keyword>
<accession>A0A6A6SQV5</accession>
<dbReference type="EMBL" id="MU004463">
    <property type="protein sequence ID" value="KAF2650225.1"/>
    <property type="molecule type" value="Genomic_DNA"/>
</dbReference>
<organism evidence="4 5">
    <name type="scientific">Lophiostoma macrostomum CBS 122681</name>
    <dbReference type="NCBI Taxonomy" id="1314788"/>
    <lineage>
        <taxon>Eukaryota</taxon>
        <taxon>Fungi</taxon>
        <taxon>Dikarya</taxon>
        <taxon>Ascomycota</taxon>
        <taxon>Pezizomycotina</taxon>
        <taxon>Dothideomycetes</taxon>
        <taxon>Pleosporomycetidae</taxon>
        <taxon>Pleosporales</taxon>
        <taxon>Lophiostomataceae</taxon>
        <taxon>Lophiostoma</taxon>
    </lineage>
</organism>
<dbReference type="GO" id="GO:0016787">
    <property type="term" value="F:hydrolase activity"/>
    <property type="evidence" value="ECO:0007669"/>
    <property type="project" value="UniProtKB-KW"/>
</dbReference>
<dbReference type="PANTHER" id="PTHR47642">
    <property type="entry name" value="ATP-DEPENDENT DNA HELICASE"/>
    <property type="match status" value="1"/>
</dbReference>
<comment type="cofactor">
    <cofactor evidence="1">
        <name>Mg(2+)</name>
        <dbReference type="ChEBI" id="CHEBI:18420"/>
    </cofactor>
</comment>
<evidence type="ECO:0000256" key="2">
    <source>
        <dbReference type="SAM" id="MobiDB-lite"/>
    </source>
</evidence>
<dbReference type="InterPro" id="IPR051055">
    <property type="entry name" value="PIF1_helicase"/>
</dbReference>
<dbReference type="Proteomes" id="UP000799324">
    <property type="component" value="Unassembled WGS sequence"/>
</dbReference>
<feature type="region of interest" description="Disordered" evidence="2">
    <location>
        <begin position="1"/>
        <end position="46"/>
    </location>
</feature>
<keyword evidence="1" id="KW-0347">Helicase</keyword>
<dbReference type="SUPFAM" id="SSF52540">
    <property type="entry name" value="P-loop containing nucleoside triphosphate hydrolases"/>
    <property type="match status" value="1"/>
</dbReference>
<evidence type="ECO:0000313" key="5">
    <source>
        <dbReference type="Proteomes" id="UP000799324"/>
    </source>
</evidence>
<sequence length="268" mass="29649">MSNRNAAKRALDGPAGEANKRQKQEAVCATEEPHPHECAVSPPPGKKNYRHYAILGGPNPGVHYTVWGVAHKWIERFRVKQQAFDDAVSAAEWYQKEKPGFADLAPDRSQPRPQQPVAPALDLDADFIPLQTEKASLQRSAPPPSGPPLSPEQTNLVHLIVDQGKNVFYTGSAGVGESRVLEAFRQHLVSKGRQVYVTAPTGRAALDINGSTTWSYAGWKPDDMGKSLKFLKQNAYEKTTRKRLRNTDVLVIDEISMVENLFLERGST</sequence>
<dbReference type="AlphaFoldDB" id="A0A6A6SQV5"/>
<comment type="similarity">
    <text evidence="1">Belongs to the helicase family.</text>
</comment>
<keyword evidence="1" id="KW-0227">DNA damage</keyword>
<gene>
    <name evidence="4" type="ORF">K491DRAFT_697500</name>
</gene>
<name>A0A6A6SQV5_9PLEO</name>
<dbReference type="GO" id="GO:0006281">
    <property type="term" value="P:DNA repair"/>
    <property type="evidence" value="ECO:0007669"/>
    <property type="project" value="UniProtKB-KW"/>
</dbReference>
<proteinExistence type="inferred from homology"/>
<keyword evidence="1" id="KW-0547">Nucleotide-binding</keyword>
<dbReference type="PANTHER" id="PTHR47642:SF5">
    <property type="entry name" value="ATP-DEPENDENT DNA HELICASE"/>
    <property type="match status" value="1"/>
</dbReference>